<comment type="caution">
    <text evidence="2">The sequence shown here is derived from an EMBL/GenBank/DDBJ whole genome shotgun (WGS) entry which is preliminary data.</text>
</comment>
<sequence length="69" mass="7814">MNTVDADELPHLHSFTTGLRRDLQAVINGLTLPHSSGPVEGIVNKIKYLKRQMFGRANFDLLRKRVLLT</sequence>
<organism evidence="2 4">
    <name type="scientific">Actinopolymorpha pittospori</name>
    <dbReference type="NCBI Taxonomy" id="648752"/>
    <lineage>
        <taxon>Bacteria</taxon>
        <taxon>Bacillati</taxon>
        <taxon>Actinomycetota</taxon>
        <taxon>Actinomycetes</taxon>
        <taxon>Propionibacteriales</taxon>
        <taxon>Actinopolymorphaceae</taxon>
        <taxon>Actinopolymorpha</taxon>
    </lineage>
</organism>
<evidence type="ECO:0000313" key="2">
    <source>
        <dbReference type="EMBL" id="MBE1605689.1"/>
    </source>
</evidence>
<protein>
    <submittedName>
        <fullName evidence="2">Transposase</fullName>
    </submittedName>
</protein>
<proteinExistence type="predicted"/>
<dbReference type="InterPro" id="IPR047951">
    <property type="entry name" value="Transpos_ISL3"/>
</dbReference>
<keyword evidence="4" id="KW-1185">Reference proteome</keyword>
<accession>A0A927R8R4</accession>
<feature type="domain" description="Transposase IS204/IS1001/IS1096/IS1165 DDE" evidence="1">
    <location>
        <begin position="2"/>
        <end position="66"/>
    </location>
</feature>
<gene>
    <name evidence="2" type="ORF">HEB94_002537</name>
    <name evidence="3" type="ORF">HEB94_009492</name>
</gene>
<dbReference type="Pfam" id="PF01610">
    <property type="entry name" value="DDE_Tnp_ISL3"/>
    <property type="match status" value="1"/>
</dbReference>
<evidence type="ECO:0000259" key="1">
    <source>
        <dbReference type="Pfam" id="PF01610"/>
    </source>
</evidence>
<name>A0A927R8R4_9ACTN</name>
<dbReference type="AlphaFoldDB" id="A0A927R8R4"/>
<dbReference type="Proteomes" id="UP000638648">
    <property type="component" value="Unassembled WGS sequence"/>
</dbReference>
<dbReference type="EMBL" id="JADBEM010000001">
    <property type="protein sequence ID" value="MBE1612644.1"/>
    <property type="molecule type" value="Genomic_DNA"/>
</dbReference>
<evidence type="ECO:0000313" key="3">
    <source>
        <dbReference type="EMBL" id="MBE1612644.1"/>
    </source>
</evidence>
<evidence type="ECO:0000313" key="4">
    <source>
        <dbReference type="Proteomes" id="UP000638648"/>
    </source>
</evidence>
<dbReference type="EMBL" id="JADBEM010000001">
    <property type="protein sequence ID" value="MBE1605689.1"/>
    <property type="molecule type" value="Genomic_DNA"/>
</dbReference>
<dbReference type="InterPro" id="IPR002560">
    <property type="entry name" value="Transposase_DDE"/>
</dbReference>
<dbReference type="PANTHER" id="PTHR33498">
    <property type="entry name" value="TRANSPOSASE FOR INSERTION SEQUENCE ELEMENT IS1557"/>
    <property type="match status" value="1"/>
</dbReference>
<dbReference type="PANTHER" id="PTHR33498:SF1">
    <property type="entry name" value="TRANSPOSASE FOR INSERTION SEQUENCE ELEMENT IS1557"/>
    <property type="match status" value="1"/>
</dbReference>
<reference evidence="2" key="1">
    <citation type="submission" date="2020-10" db="EMBL/GenBank/DDBJ databases">
        <title>Sequencing the genomes of 1000 actinobacteria strains.</title>
        <authorList>
            <person name="Klenk H.-P."/>
        </authorList>
    </citation>
    <scope>NUCLEOTIDE SEQUENCE</scope>
    <source>
        <strain evidence="2">DSM 45354</strain>
    </source>
</reference>